<keyword evidence="2" id="KW-1185">Reference proteome</keyword>
<sequence>MYQNIPYDLSFILVVRIHTSSQRYRLHSTSHFLSGIKYVKRLKVYVNFARPGRKERHILWHFLYAWVAKYFRTYVLNILSNPKIEKFSGLGRAKLFDLDEARELISSSRAQAENCSLLEVFKVIYCSITTATKDSSYKVQISQIDVAKPATPTFAILVQNMSPLSKGIKSPPEGVKNIMDILDTSLSHSKFTDFFDSGAIIDGSKGVCHLNNDKAESTLRANCSANAPSTVFFESFARSCFLFNVDTAIKVVSHISFEGLPSVKCDFDILYAIILERGIEVTPSEISGNKW</sequence>
<comment type="caution">
    <text evidence="1">The sequence shown here is derived from an EMBL/GenBank/DDBJ whole genome shotgun (WGS) entry which is preliminary data.</text>
</comment>
<evidence type="ECO:0000313" key="1">
    <source>
        <dbReference type="EMBL" id="KAJ8422952.1"/>
    </source>
</evidence>
<organism evidence="1 2">
    <name type="scientific">Carnegiea gigantea</name>
    <dbReference type="NCBI Taxonomy" id="171969"/>
    <lineage>
        <taxon>Eukaryota</taxon>
        <taxon>Viridiplantae</taxon>
        <taxon>Streptophyta</taxon>
        <taxon>Embryophyta</taxon>
        <taxon>Tracheophyta</taxon>
        <taxon>Spermatophyta</taxon>
        <taxon>Magnoliopsida</taxon>
        <taxon>eudicotyledons</taxon>
        <taxon>Gunneridae</taxon>
        <taxon>Pentapetalae</taxon>
        <taxon>Caryophyllales</taxon>
        <taxon>Cactineae</taxon>
        <taxon>Cactaceae</taxon>
        <taxon>Cactoideae</taxon>
        <taxon>Echinocereeae</taxon>
        <taxon>Carnegiea</taxon>
    </lineage>
</organism>
<dbReference type="Proteomes" id="UP001153076">
    <property type="component" value="Unassembled WGS sequence"/>
</dbReference>
<protein>
    <submittedName>
        <fullName evidence="1">Uncharacterized protein</fullName>
    </submittedName>
</protein>
<accession>A0A9Q1GPA4</accession>
<proteinExistence type="predicted"/>
<gene>
    <name evidence="1" type="ORF">Cgig2_023746</name>
</gene>
<evidence type="ECO:0000313" key="2">
    <source>
        <dbReference type="Proteomes" id="UP001153076"/>
    </source>
</evidence>
<reference evidence="1" key="1">
    <citation type="submission" date="2022-04" db="EMBL/GenBank/DDBJ databases">
        <title>Carnegiea gigantea Genome sequencing and assembly v2.</title>
        <authorList>
            <person name="Copetti D."/>
            <person name="Sanderson M.J."/>
            <person name="Burquez A."/>
            <person name="Wojciechowski M.F."/>
        </authorList>
    </citation>
    <scope>NUCLEOTIDE SEQUENCE</scope>
    <source>
        <strain evidence="1">SGP5-SGP5p</strain>
        <tissue evidence="1">Aerial part</tissue>
    </source>
</reference>
<dbReference type="AlphaFoldDB" id="A0A9Q1GPA4"/>
<dbReference type="OrthoDB" id="694455at2759"/>
<dbReference type="EMBL" id="JAKOGI010002101">
    <property type="protein sequence ID" value="KAJ8422952.1"/>
    <property type="molecule type" value="Genomic_DNA"/>
</dbReference>
<name>A0A9Q1GPA4_9CARY</name>